<dbReference type="EMBL" id="JACZKO010000045">
    <property type="protein sequence ID" value="MBE0562602.1"/>
    <property type="molecule type" value="Genomic_DNA"/>
</dbReference>
<protein>
    <submittedName>
        <fullName evidence="1">Uncharacterized protein</fullName>
    </submittedName>
</protein>
<dbReference type="Proteomes" id="UP000642265">
    <property type="component" value="Unassembled WGS sequence"/>
</dbReference>
<dbReference type="AlphaFoldDB" id="A0A8I0T9Z8"/>
<gene>
    <name evidence="1" type="ORF">IH622_17505</name>
</gene>
<comment type="caution">
    <text evidence="1">The sequence shown here is derived from an EMBL/GenBank/DDBJ whole genome shotgun (WGS) entry which is preliminary data.</text>
</comment>
<evidence type="ECO:0000313" key="2">
    <source>
        <dbReference type="Proteomes" id="UP000642265"/>
    </source>
</evidence>
<reference evidence="1" key="1">
    <citation type="submission" date="2020-09" db="EMBL/GenBank/DDBJ databases">
        <authorList>
            <person name="Dalcin Martins P."/>
        </authorList>
    </citation>
    <scope>NUCLEOTIDE SEQUENCE</scope>
    <source>
        <strain evidence="1">MAG47</strain>
    </source>
</reference>
<sequence length="257" mass="28461">MTSHRSLLTKEWYRVPVSIDCPHCGAETRTAGIVAGPSSLVSTAELSAESDVKQAWTRFGAFAFVESLGGRTENIERLVLGRFHNTFSVRNDQLVQICEHCEEGLAPNLIRSGVMNGFVRLGQRRLLVNERLLLFSSVVALTEFACGTWIEECDVPLPDYAMMLTCDTETQDGETGTVELWHSIARNDYAIVVKGHDGRELFRDGLNDDLKEVTTTIGTLGLVLTKLHLAQPSSPYCGLARDLFLEALEHAGYQQET</sequence>
<accession>A0A8I0T9Z8</accession>
<name>A0A8I0T9Z8_BRUAN</name>
<proteinExistence type="predicted"/>
<evidence type="ECO:0000313" key="1">
    <source>
        <dbReference type="EMBL" id="MBE0562602.1"/>
    </source>
</evidence>
<reference evidence="1" key="2">
    <citation type="submission" date="2020-10" db="EMBL/GenBank/DDBJ databases">
        <title>Enrichment of novel Verrucomicrobia, Bacteroidetes and Krumholzibacteria in an oxygen-limited, methane- and iron-fed bioreactor inoculated with Bothnian Sea sediments.</title>
        <authorList>
            <person name="Martins P.D."/>
            <person name="de Jong A."/>
            <person name="Lenstra W.K."/>
            <person name="van Helmond N.A.G.M."/>
            <person name="Slomp C.P."/>
            <person name="Jetten M.S.M."/>
            <person name="Welte C.U."/>
            <person name="Rasigraf O."/>
        </authorList>
    </citation>
    <scope>NUCLEOTIDE SEQUENCE</scope>
    <source>
        <strain evidence="1">MAG47</strain>
    </source>
</reference>
<organism evidence="1 2">
    <name type="scientific">Brucella anthropi</name>
    <name type="common">Ochrobactrum anthropi</name>
    <dbReference type="NCBI Taxonomy" id="529"/>
    <lineage>
        <taxon>Bacteria</taxon>
        <taxon>Pseudomonadati</taxon>
        <taxon>Pseudomonadota</taxon>
        <taxon>Alphaproteobacteria</taxon>
        <taxon>Hyphomicrobiales</taxon>
        <taxon>Brucellaceae</taxon>
        <taxon>Brucella/Ochrobactrum group</taxon>
        <taxon>Brucella</taxon>
    </lineage>
</organism>